<keyword evidence="4 5" id="KW-0472">Membrane</keyword>
<dbReference type="EMBL" id="JAODOP010000004">
    <property type="protein sequence ID" value="MEF3833787.1"/>
    <property type="molecule type" value="Genomic_DNA"/>
</dbReference>
<dbReference type="Pfam" id="PF04932">
    <property type="entry name" value="Wzy_C"/>
    <property type="match status" value="1"/>
</dbReference>
<dbReference type="Proteomes" id="UP001337305">
    <property type="component" value="Unassembled WGS sequence"/>
</dbReference>
<comment type="subcellular location">
    <subcellularLocation>
        <location evidence="1">Membrane</location>
        <topology evidence="1">Multi-pass membrane protein</topology>
    </subcellularLocation>
</comment>
<keyword evidence="7" id="KW-0436">Ligase</keyword>
<dbReference type="RefSeq" id="WP_303306126.1">
    <property type="nucleotide sequence ID" value="NZ_JAODOP010000004.1"/>
</dbReference>
<feature type="transmembrane region" description="Helical" evidence="5">
    <location>
        <begin position="221"/>
        <end position="237"/>
    </location>
</feature>
<keyword evidence="8" id="KW-1185">Reference proteome</keyword>
<feature type="transmembrane region" description="Helical" evidence="5">
    <location>
        <begin position="62"/>
        <end position="81"/>
    </location>
</feature>
<keyword evidence="2 5" id="KW-0812">Transmembrane</keyword>
<feature type="domain" description="O-antigen ligase-related" evidence="6">
    <location>
        <begin position="206"/>
        <end position="342"/>
    </location>
</feature>
<name>A0ABU7XV87_9FLAO</name>
<feature type="transmembrane region" description="Helical" evidence="5">
    <location>
        <begin position="360"/>
        <end position="377"/>
    </location>
</feature>
<evidence type="ECO:0000256" key="4">
    <source>
        <dbReference type="ARBA" id="ARBA00023136"/>
    </source>
</evidence>
<proteinExistence type="predicted"/>
<dbReference type="InterPro" id="IPR051533">
    <property type="entry name" value="WaaL-like"/>
</dbReference>
<feature type="transmembrane region" description="Helical" evidence="5">
    <location>
        <begin position="383"/>
        <end position="399"/>
    </location>
</feature>
<feature type="transmembrane region" description="Helical" evidence="5">
    <location>
        <begin position="119"/>
        <end position="141"/>
    </location>
</feature>
<feature type="transmembrane region" description="Helical" evidence="5">
    <location>
        <begin position="242"/>
        <end position="260"/>
    </location>
</feature>
<dbReference type="PANTHER" id="PTHR37422">
    <property type="entry name" value="TEICHURONIC ACID BIOSYNTHESIS PROTEIN TUAE"/>
    <property type="match status" value="1"/>
</dbReference>
<feature type="transmembrane region" description="Helical" evidence="5">
    <location>
        <begin position="9"/>
        <end position="27"/>
    </location>
</feature>
<feature type="transmembrane region" description="Helical" evidence="5">
    <location>
        <begin position="33"/>
        <end position="50"/>
    </location>
</feature>
<evidence type="ECO:0000313" key="7">
    <source>
        <dbReference type="EMBL" id="MEF3833787.1"/>
    </source>
</evidence>
<gene>
    <name evidence="7" type="ORF">N1F79_11645</name>
</gene>
<dbReference type="PANTHER" id="PTHR37422:SF17">
    <property type="entry name" value="O-ANTIGEN LIGASE"/>
    <property type="match status" value="1"/>
</dbReference>
<feature type="transmembrane region" description="Helical" evidence="5">
    <location>
        <begin position="196"/>
        <end position="215"/>
    </location>
</feature>
<accession>A0ABU7XV87</accession>
<evidence type="ECO:0000313" key="8">
    <source>
        <dbReference type="Proteomes" id="UP001337305"/>
    </source>
</evidence>
<evidence type="ECO:0000256" key="5">
    <source>
        <dbReference type="SAM" id="Phobius"/>
    </source>
</evidence>
<reference evidence="7 8" key="1">
    <citation type="submission" date="2022-09" db="EMBL/GenBank/DDBJ databases">
        <title>Genome sequencing of Flavivirga sp. MEBiC05379.</title>
        <authorList>
            <person name="Oh H.-M."/>
            <person name="Kwon K.K."/>
            <person name="Park M.J."/>
            <person name="Yang S.-H."/>
        </authorList>
    </citation>
    <scope>NUCLEOTIDE SEQUENCE [LARGE SCALE GENOMIC DNA]</scope>
    <source>
        <strain evidence="7 8">MEBiC05379</strain>
    </source>
</reference>
<evidence type="ECO:0000256" key="1">
    <source>
        <dbReference type="ARBA" id="ARBA00004141"/>
    </source>
</evidence>
<organism evidence="7 8">
    <name type="scientific">Flavivirga spongiicola</name>
    <dbReference type="NCBI Taxonomy" id="421621"/>
    <lineage>
        <taxon>Bacteria</taxon>
        <taxon>Pseudomonadati</taxon>
        <taxon>Bacteroidota</taxon>
        <taxon>Flavobacteriia</taxon>
        <taxon>Flavobacteriales</taxon>
        <taxon>Flavobacteriaceae</taxon>
        <taxon>Flavivirga</taxon>
    </lineage>
</organism>
<feature type="transmembrane region" description="Helical" evidence="5">
    <location>
        <begin position="329"/>
        <end position="353"/>
    </location>
</feature>
<feature type="transmembrane region" description="Helical" evidence="5">
    <location>
        <begin position="161"/>
        <end position="184"/>
    </location>
</feature>
<evidence type="ECO:0000256" key="3">
    <source>
        <dbReference type="ARBA" id="ARBA00022989"/>
    </source>
</evidence>
<protein>
    <submittedName>
        <fullName evidence="7">O-antigen ligase family protein</fullName>
    </submittedName>
</protein>
<feature type="transmembrane region" description="Helical" evidence="5">
    <location>
        <begin position="87"/>
        <end position="107"/>
    </location>
</feature>
<comment type="caution">
    <text evidence="7">The sequence shown here is derived from an EMBL/GenBank/DDBJ whole genome shotgun (WGS) entry which is preliminary data.</text>
</comment>
<keyword evidence="3 5" id="KW-1133">Transmembrane helix</keyword>
<dbReference type="GO" id="GO:0016874">
    <property type="term" value="F:ligase activity"/>
    <property type="evidence" value="ECO:0007669"/>
    <property type="project" value="UniProtKB-KW"/>
</dbReference>
<evidence type="ECO:0000256" key="2">
    <source>
        <dbReference type="ARBA" id="ARBA00022692"/>
    </source>
</evidence>
<evidence type="ECO:0000259" key="6">
    <source>
        <dbReference type="Pfam" id="PF04932"/>
    </source>
</evidence>
<sequence>MTYNLFKLVLKKINLGILILIPLGLFFREHWNSKLLIVFFCISIFLYSKELQKNFLFLIKQFWYRLLLLLLAFCLISLSYSENPIYGLNRISFVFLIIVFPVFLMSLKREKIISKRTLFIMSSLALTHASIIVLKLGYYYFKGLSLLDIYKEYGYLKFEYIFGFSGINGMYYSMILIFCYYIVINSLKERIRDYNVFFVLTITIISSLTVFFILLLTDVKIAYATITMVLIYSLYSLRLNRLIKILILVLMTLSVVYKTVISPSPRINRFIEIGDPTRINNYKSSLEVILNNPIIGVGLGDELSEIQKVRFDSFIVKNKYNAHNQFIEITLGLGLVGLVLFVWFLCLCFSIAIKNKDHSFIIFLLLISCYFMIESILVRHYGVLFVCFFLSFFLVLNQIDPNQIKHK</sequence>
<dbReference type="InterPro" id="IPR007016">
    <property type="entry name" value="O-antigen_ligase-rel_domated"/>
</dbReference>